<organism evidence="3 4">
    <name type="scientific">Natrarchaeobaculum aegyptiacum</name>
    <dbReference type="NCBI Taxonomy" id="745377"/>
    <lineage>
        <taxon>Archaea</taxon>
        <taxon>Methanobacteriati</taxon>
        <taxon>Methanobacteriota</taxon>
        <taxon>Stenosarchaea group</taxon>
        <taxon>Halobacteria</taxon>
        <taxon>Halobacteriales</taxon>
        <taxon>Natrialbaceae</taxon>
        <taxon>Natrarchaeobaculum</taxon>
    </lineage>
</organism>
<dbReference type="KEGG" id="naj:B1756_16145"/>
<keyword evidence="4" id="KW-1185">Reference proteome</keyword>
<dbReference type="EMBL" id="CP019893">
    <property type="protein sequence ID" value="ARS91110.1"/>
    <property type="molecule type" value="Genomic_DNA"/>
</dbReference>
<protein>
    <recommendedName>
        <fullName evidence="2">Intracellular proteinase inhibitor BsuPI domain-containing protein</fullName>
    </recommendedName>
</protein>
<dbReference type="InterPro" id="IPR038144">
    <property type="entry name" value="IPI"/>
</dbReference>
<dbReference type="Gene3D" id="2.60.40.2360">
    <property type="entry name" value="Intracellular proteinase inhibitor BsuPI"/>
    <property type="match status" value="1"/>
</dbReference>
<evidence type="ECO:0000259" key="2">
    <source>
        <dbReference type="Pfam" id="PF12690"/>
    </source>
</evidence>
<evidence type="ECO:0000313" key="4">
    <source>
        <dbReference type="Proteomes" id="UP000250088"/>
    </source>
</evidence>
<reference evidence="4" key="1">
    <citation type="submission" date="2017-02" db="EMBL/GenBank/DDBJ databases">
        <title>Natronthermophilus aegyptiacus gen. nov.,sp. nov., an aerobic, extremely halophilic alkalithermophilic archaeon isolated from the athalassohaline Wadi An Natrun, Egypt.</title>
        <authorList>
            <person name="Zhao B."/>
        </authorList>
    </citation>
    <scope>NUCLEOTIDE SEQUENCE [LARGE SCALE GENOMIC DNA]</scope>
    <source>
        <strain evidence="4">JW/NM-HA 15</strain>
    </source>
</reference>
<dbReference type="InterPro" id="IPR020481">
    <property type="entry name" value="Intracell_prot_inh_BsuPI"/>
</dbReference>
<sequence length="124" mass="13696">MSLEGALEASVSSAPTGPEPDTPDSRAVEFAFTVRNEGSETVELSFSDAASAEFVVYEDGEEVWRFTEGRMFAQLLSRERLEPGDARTYRERWEDPRPGEYAVIATLRAAESDCQARATVSVPE</sequence>
<name>A0A2Z2HV86_9EURY</name>
<dbReference type="OrthoDB" id="311964at2157"/>
<accession>A0A2Z2HV86</accession>
<evidence type="ECO:0000313" key="3">
    <source>
        <dbReference type="EMBL" id="ARS91110.1"/>
    </source>
</evidence>
<evidence type="ECO:0000256" key="1">
    <source>
        <dbReference type="SAM" id="MobiDB-lite"/>
    </source>
</evidence>
<dbReference type="Pfam" id="PF12690">
    <property type="entry name" value="BsuPI"/>
    <property type="match status" value="1"/>
</dbReference>
<dbReference type="GeneID" id="32895636"/>
<feature type="domain" description="Intracellular proteinase inhibitor BsuPI" evidence="2">
    <location>
        <begin position="25"/>
        <end position="110"/>
    </location>
</feature>
<dbReference type="RefSeq" id="WP_086889477.1">
    <property type="nucleotide sequence ID" value="NZ_CP019893.1"/>
</dbReference>
<dbReference type="Proteomes" id="UP000250088">
    <property type="component" value="Chromosome"/>
</dbReference>
<dbReference type="AlphaFoldDB" id="A0A2Z2HV86"/>
<feature type="region of interest" description="Disordered" evidence="1">
    <location>
        <begin position="1"/>
        <end position="25"/>
    </location>
</feature>
<gene>
    <name evidence="3" type="ORF">B1756_16145</name>
</gene>
<proteinExistence type="predicted"/>